<evidence type="ECO:0000313" key="5">
    <source>
        <dbReference type="EMBL" id="UOO78458.1"/>
    </source>
</evidence>
<evidence type="ECO:0000256" key="1">
    <source>
        <dbReference type="ARBA" id="ARBA00022630"/>
    </source>
</evidence>
<keyword evidence="6" id="KW-1185">Reference proteome</keyword>
<dbReference type="PANTHER" id="PTHR43656">
    <property type="entry name" value="BINDING OXIDOREDUCTASE, PUTATIVE (AFU_ORTHOLOGUE AFUA_2G08260)-RELATED"/>
    <property type="match status" value="1"/>
</dbReference>
<feature type="domain" description="NADH:flavin oxidoreductase/NADH oxidase N-terminal" evidence="3">
    <location>
        <begin position="8"/>
        <end position="354"/>
    </location>
</feature>
<evidence type="ECO:0000313" key="6">
    <source>
        <dbReference type="Proteomes" id="UP000294721"/>
    </source>
</evidence>
<dbReference type="RefSeq" id="WP_132953109.1">
    <property type="nucleotide sequence ID" value="NZ_CP091507.1"/>
</dbReference>
<dbReference type="Pfam" id="PF00724">
    <property type="entry name" value="Oxidored_FMN"/>
    <property type="match status" value="1"/>
</dbReference>
<dbReference type="AlphaFoldDB" id="A0AAE9GVC1"/>
<dbReference type="Proteomes" id="UP000294721">
    <property type="component" value="Unassembled WGS sequence"/>
</dbReference>
<keyword evidence="1" id="KW-0285">Flavoprotein</keyword>
<dbReference type="KEGG" id="usu:LVJ78_06950"/>
<dbReference type="InterPro" id="IPR013785">
    <property type="entry name" value="Aldolase_TIM"/>
</dbReference>
<dbReference type="InterPro" id="IPR001155">
    <property type="entry name" value="OxRdtase_FMN_N"/>
</dbReference>
<dbReference type="InterPro" id="IPR051799">
    <property type="entry name" value="NADH_flavin_oxidoreductase"/>
</dbReference>
<reference evidence="5" key="2">
    <citation type="submission" date="2021-12" db="EMBL/GenBank/DDBJ databases">
        <authorList>
            <person name="Veyrier F.J."/>
        </authorList>
    </citation>
    <scope>NUCLEOTIDE SEQUENCE</scope>
    <source>
        <strain evidence="5">1258/02</strain>
    </source>
</reference>
<evidence type="ECO:0000313" key="7">
    <source>
        <dbReference type="Proteomes" id="UP000829756"/>
    </source>
</evidence>
<dbReference type="Proteomes" id="UP000829756">
    <property type="component" value="Chromosome"/>
</dbReference>
<reference evidence="5" key="3">
    <citation type="journal article" date="2022" name="Res Sq">
        <title>Evolution of multicellular longitudinally dividing oral cavity symbionts (Neisseriaceae).</title>
        <authorList>
            <person name="Nyongesa S."/>
            <person name="Weber P."/>
            <person name="Bernet E."/>
            <person name="Pullido F."/>
            <person name="Nieckarz M."/>
            <person name="Delaby M."/>
            <person name="Nieves C."/>
            <person name="Viehboeck T."/>
            <person name="Krause N."/>
            <person name="Rivera-Millot A."/>
            <person name="Nakamura A."/>
            <person name="Vischer N."/>
            <person name="VanNieuwenhze M."/>
            <person name="Brun Y."/>
            <person name="Cava F."/>
            <person name="Bulgheresi S."/>
            <person name="Veyrier F."/>
        </authorList>
    </citation>
    <scope>NUCLEOTIDE SEQUENCE</scope>
    <source>
        <strain evidence="5">1258/02</strain>
    </source>
</reference>
<dbReference type="PANTHER" id="PTHR43656:SF2">
    <property type="entry name" value="BINDING OXIDOREDUCTASE, PUTATIVE (AFU_ORTHOLOGUE AFUA_2G08260)-RELATED"/>
    <property type="match status" value="1"/>
</dbReference>
<dbReference type="GO" id="GO:0010181">
    <property type="term" value="F:FMN binding"/>
    <property type="evidence" value="ECO:0007669"/>
    <property type="project" value="InterPro"/>
</dbReference>
<protein>
    <submittedName>
        <fullName evidence="4">2,4-dienoyl-CoA reductase-like NADH-dependent reductase (Old Yellow Enzyme family)</fullName>
    </submittedName>
    <submittedName>
        <fullName evidence="5">NADH-dependent flavin oxidoreductase</fullName>
    </submittedName>
</protein>
<dbReference type="Gene3D" id="3.20.20.70">
    <property type="entry name" value="Aldolase class I"/>
    <property type="match status" value="1"/>
</dbReference>
<dbReference type="GO" id="GO:0016491">
    <property type="term" value="F:oxidoreductase activity"/>
    <property type="evidence" value="ECO:0007669"/>
    <property type="project" value="UniProtKB-KW"/>
</dbReference>
<evidence type="ECO:0000259" key="3">
    <source>
        <dbReference type="Pfam" id="PF00724"/>
    </source>
</evidence>
<reference evidence="4 6" key="1">
    <citation type="submission" date="2019-03" db="EMBL/GenBank/DDBJ databases">
        <title>Genomic Encyclopedia of Type Strains, Phase IV (KMG-IV): sequencing the most valuable type-strain genomes for metagenomic binning, comparative biology and taxonomic classification.</title>
        <authorList>
            <person name="Goeker M."/>
        </authorList>
    </citation>
    <scope>NUCLEOTIDE SEQUENCE [LARGE SCALE GENOMIC DNA]</scope>
    <source>
        <strain evidence="4 6">DSM 17474</strain>
    </source>
</reference>
<proteinExistence type="predicted"/>
<dbReference type="EMBL" id="SLXE01000005">
    <property type="protein sequence ID" value="TCP07965.1"/>
    <property type="molecule type" value="Genomic_DNA"/>
</dbReference>
<keyword evidence="2" id="KW-0560">Oxidoreductase</keyword>
<name>A0AAE9GVC1_9NEIS</name>
<dbReference type="EMBL" id="CP091507">
    <property type="protein sequence ID" value="UOO78458.1"/>
    <property type="molecule type" value="Genomic_DNA"/>
</dbReference>
<evidence type="ECO:0000313" key="4">
    <source>
        <dbReference type="EMBL" id="TCP07965.1"/>
    </source>
</evidence>
<sequence length="392" mass="41799">MKPQFEALFQPLTFNNGATLPNRLVLAPMTHWASHADGTASEAEIDFVASRSKGLGMVITAATTVHPTGRAFDGEPNAIRAEDLPGLRRLAQSIQAKGAKAVLQIHHGGFRALPHLVPANGVVAPSAFTLIPPSFSFDIEADKRLQSEARVLTDAEIREIVAAYAQATQYAVDAGFDGVEIHGANGYLLQQFYSAASNLRDDEWGGSREKRMAFPLAVARAVADTVAASGRQDFIVGYRFSPEEAPANGIKMADTLALIDELVKLPLQYLHVSLGDFNEPAENAAAHPELPPQRIAQIHRHLAGRLPLVGVGGLVSAQSIADAGNSGHAELIAVGRGAIINPDFALKIAAGRENELADSLDGPLGAQAQHIPDVLWGLLLNMQPWVPFRGLK</sequence>
<dbReference type="SUPFAM" id="SSF51395">
    <property type="entry name" value="FMN-linked oxidoreductases"/>
    <property type="match status" value="1"/>
</dbReference>
<accession>A0AAE9GVC1</accession>
<evidence type="ECO:0000256" key="2">
    <source>
        <dbReference type="ARBA" id="ARBA00023002"/>
    </source>
</evidence>
<organism evidence="5 7">
    <name type="scientific">Uruburuella suis</name>
    <dbReference type="NCBI Taxonomy" id="252130"/>
    <lineage>
        <taxon>Bacteria</taxon>
        <taxon>Pseudomonadati</taxon>
        <taxon>Pseudomonadota</taxon>
        <taxon>Betaproteobacteria</taxon>
        <taxon>Neisseriales</taxon>
        <taxon>Neisseriaceae</taxon>
        <taxon>Uruburuella</taxon>
    </lineage>
</organism>
<gene>
    <name evidence="4" type="ORF">EV680_10587</name>
    <name evidence="5" type="ORF">LVJ78_06950</name>
</gene>